<feature type="domain" description="Right handed beta helix" evidence="2">
    <location>
        <begin position="141"/>
        <end position="287"/>
    </location>
</feature>
<dbReference type="Proteomes" id="UP001055156">
    <property type="component" value="Unassembled WGS sequence"/>
</dbReference>
<reference evidence="3" key="2">
    <citation type="submission" date="2021-08" db="EMBL/GenBank/DDBJ databases">
        <authorList>
            <person name="Tani A."/>
            <person name="Ola A."/>
            <person name="Ogura Y."/>
            <person name="Katsura K."/>
            <person name="Hayashi T."/>
        </authorList>
    </citation>
    <scope>NUCLEOTIDE SEQUENCE</scope>
    <source>
        <strain evidence="3">NBRC 15689</strain>
    </source>
</reference>
<dbReference type="SMART" id="SM00710">
    <property type="entry name" value="PbH1"/>
    <property type="match status" value="7"/>
</dbReference>
<proteinExistence type="predicted"/>
<dbReference type="SUPFAM" id="SSF51126">
    <property type="entry name" value="Pectin lyase-like"/>
    <property type="match status" value="1"/>
</dbReference>
<reference evidence="3" key="1">
    <citation type="journal article" date="2021" name="Front. Microbiol.">
        <title>Comprehensive Comparative Genomics and Phenotyping of Methylobacterium Species.</title>
        <authorList>
            <person name="Alessa O."/>
            <person name="Ogura Y."/>
            <person name="Fujitani Y."/>
            <person name="Takami H."/>
            <person name="Hayashi T."/>
            <person name="Sahin N."/>
            <person name="Tani A."/>
        </authorList>
    </citation>
    <scope>NUCLEOTIDE SEQUENCE</scope>
    <source>
        <strain evidence="3">NBRC 15689</strain>
    </source>
</reference>
<feature type="compositionally biased region" description="Low complexity" evidence="1">
    <location>
        <begin position="443"/>
        <end position="489"/>
    </location>
</feature>
<protein>
    <recommendedName>
        <fullName evidence="2">Right handed beta helix domain-containing protein</fullName>
    </recommendedName>
</protein>
<dbReference type="Gene3D" id="2.160.20.10">
    <property type="entry name" value="Single-stranded right-handed beta-helix, Pectin lyase-like"/>
    <property type="match status" value="1"/>
</dbReference>
<sequence length="638" mass="65346">MQSVTPKDNDHFIGQQGAILNGSRLITDFDKEGANWVATGQTQEGDRRATDQGNAGAERAGYPETFFIDDKPLTPVDSLDKVTPGKFYFDYAADKIYFQDDPAGHKVEAGVSPFAFRGGTGVTVENLVVEKYDSPTQFAAVGWDNSAKGWTIQNNEIRLNYGAGAYVGTDGKIVGNDVHDNGQLGLGGNGDNIVIQGNEIAHNGYFSGIAPGWEAGGSKFSQTDNLQVVDNYAHDNNGYGLWTDIDNIHTLYEGNTVTNNLAGGISHEISYDATIRNNVLSGNGGDSANWLWGGAIQIQNSKNVDVSGNHVDSTNGGNGITLIQQDRGDGAYGPHTTTGNTVHDNVIVDASTGSGGVSGSVADYDPATLQNGGNSFSNNQYHFADPSAEHFSWTDAYYNWDGFRQASGQDGSSTISTEIPVLETGLSGSAGVGVTVSTDAAQPQPAAIAATEPASTEPVATAPAAPAATDQPAATTHTAAPDEAAQPAAVTPEPVASATDGAATPEASPAPTTVAATPTESAPAAPADEAAATEGSSDPVATATGETAPAASTNGHHSWADLLSGHGGDSSFASLFSGGHSGHGGHFDWSGVANALQSYADAASHGCGAQSAQAESHAAELGDLFHHGANGSHTGLTL</sequence>
<evidence type="ECO:0000313" key="4">
    <source>
        <dbReference type="Proteomes" id="UP001055156"/>
    </source>
</evidence>
<evidence type="ECO:0000259" key="2">
    <source>
        <dbReference type="Pfam" id="PF13229"/>
    </source>
</evidence>
<comment type="caution">
    <text evidence="3">The sequence shown here is derived from an EMBL/GenBank/DDBJ whole genome shotgun (WGS) entry which is preliminary data.</text>
</comment>
<dbReference type="InterPro" id="IPR011050">
    <property type="entry name" value="Pectin_lyase_fold/virulence"/>
</dbReference>
<dbReference type="InterPro" id="IPR006626">
    <property type="entry name" value="PbH1"/>
</dbReference>
<feature type="compositionally biased region" description="Low complexity" evidence="1">
    <location>
        <begin position="502"/>
        <end position="534"/>
    </location>
</feature>
<feature type="region of interest" description="Disordered" evidence="1">
    <location>
        <begin position="443"/>
        <end position="556"/>
    </location>
</feature>
<name>A0ABQ4TGG0_METOR</name>
<dbReference type="EMBL" id="BPQV01000016">
    <property type="protein sequence ID" value="GJE29447.1"/>
    <property type="molecule type" value="Genomic_DNA"/>
</dbReference>
<feature type="region of interest" description="Disordered" evidence="1">
    <location>
        <begin position="38"/>
        <end position="59"/>
    </location>
</feature>
<organism evidence="3 4">
    <name type="scientific">Methylobacterium organophilum</name>
    <dbReference type="NCBI Taxonomy" id="410"/>
    <lineage>
        <taxon>Bacteria</taxon>
        <taxon>Pseudomonadati</taxon>
        <taxon>Pseudomonadota</taxon>
        <taxon>Alphaproteobacteria</taxon>
        <taxon>Hyphomicrobiales</taxon>
        <taxon>Methylobacteriaceae</taxon>
        <taxon>Methylobacterium</taxon>
    </lineage>
</organism>
<dbReference type="NCBIfam" id="TIGR03804">
    <property type="entry name" value="para_beta_helix"/>
    <property type="match status" value="1"/>
</dbReference>
<dbReference type="InterPro" id="IPR039448">
    <property type="entry name" value="Beta_helix"/>
</dbReference>
<dbReference type="InterPro" id="IPR022441">
    <property type="entry name" value="Para_beta_helix_rpt-2"/>
</dbReference>
<evidence type="ECO:0000313" key="3">
    <source>
        <dbReference type="EMBL" id="GJE29447.1"/>
    </source>
</evidence>
<accession>A0ABQ4TGG0</accession>
<gene>
    <name evidence="3" type="ORF">LKMONMHP_4328</name>
</gene>
<dbReference type="Pfam" id="PF13229">
    <property type="entry name" value="Beta_helix"/>
    <property type="match status" value="1"/>
</dbReference>
<keyword evidence="4" id="KW-1185">Reference proteome</keyword>
<evidence type="ECO:0000256" key="1">
    <source>
        <dbReference type="SAM" id="MobiDB-lite"/>
    </source>
</evidence>
<dbReference type="InterPro" id="IPR012334">
    <property type="entry name" value="Pectin_lyas_fold"/>
</dbReference>